<evidence type="ECO:0000259" key="2">
    <source>
        <dbReference type="Pfam" id="PF14581"/>
    </source>
</evidence>
<dbReference type="Pfam" id="PF07179">
    <property type="entry name" value="SseB"/>
    <property type="match status" value="1"/>
</dbReference>
<comment type="caution">
    <text evidence="3">The sequence shown here is derived from an EMBL/GenBank/DDBJ whole genome shotgun (WGS) entry which is preliminary data.</text>
</comment>
<sequence length="272" mass="30906">MENGNKIKNEALLEAIEIFKAENNQQNLKNFIEKLLQARFILPATLDPKPVKDDQGRIMGDGKFRVNFRVITDNTGKNFFPCFTNDEEFEHAIKEVEVEKMALTYKEVAPLVLNSNGQIQGIVIDPYTVGMQVPDALIKTVDESRKSVLEEHKNTNIKKHTIPANTKIRLRSPKYMPVDMLDEAKKFLAERPNVKAAYIQMMEKENSDEEYLITIDFEGDEEDLFDSLLPKIKPLAFGIPIALTGTDNGLGKKVTENTEPFYKKEIVGDNNV</sequence>
<evidence type="ECO:0000313" key="3">
    <source>
        <dbReference type="EMBL" id="MBC5663176.1"/>
    </source>
</evidence>
<dbReference type="Proteomes" id="UP000615234">
    <property type="component" value="Unassembled WGS sequence"/>
</dbReference>
<dbReference type="EMBL" id="JACOOX010000005">
    <property type="protein sequence ID" value="MBC5663176.1"/>
    <property type="molecule type" value="Genomic_DNA"/>
</dbReference>
<dbReference type="InterPro" id="IPR009839">
    <property type="entry name" value="SseB_N"/>
</dbReference>
<evidence type="ECO:0000259" key="1">
    <source>
        <dbReference type="Pfam" id="PF07179"/>
    </source>
</evidence>
<keyword evidence="4" id="KW-1185">Reference proteome</keyword>
<dbReference type="AlphaFoldDB" id="A0A8I0DVG3"/>
<feature type="domain" description="SseB protein C-terminal" evidence="2">
    <location>
        <begin position="162"/>
        <end position="264"/>
    </location>
</feature>
<organism evidence="3 4">
    <name type="scientific">Coprococcus hominis</name>
    <name type="common">ex Liu et al. 2022</name>
    <dbReference type="NCBI Taxonomy" id="2763039"/>
    <lineage>
        <taxon>Bacteria</taxon>
        <taxon>Bacillati</taxon>
        <taxon>Bacillota</taxon>
        <taxon>Clostridia</taxon>
        <taxon>Lachnospirales</taxon>
        <taxon>Lachnospiraceae</taxon>
        <taxon>Coprococcus</taxon>
    </lineage>
</organism>
<evidence type="ECO:0000313" key="4">
    <source>
        <dbReference type="Proteomes" id="UP000615234"/>
    </source>
</evidence>
<dbReference type="RefSeq" id="WP_117822941.1">
    <property type="nucleotide sequence ID" value="NZ_JACOOX010000005.1"/>
</dbReference>
<protein>
    <submittedName>
        <fullName evidence="3">Enhanced serine sensitivity protein SseB</fullName>
    </submittedName>
</protein>
<name>A0A8I0DVG3_9FIRM</name>
<reference evidence="3 4" key="1">
    <citation type="submission" date="2020-08" db="EMBL/GenBank/DDBJ databases">
        <title>Genome public.</title>
        <authorList>
            <person name="Liu C."/>
            <person name="Sun Q."/>
        </authorList>
    </citation>
    <scope>NUCLEOTIDE SEQUENCE [LARGE SCALE GENOMIC DNA]</scope>
    <source>
        <strain evidence="3 4">NSJ-10</strain>
    </source>
</reference>
<accession>A0A8I0DVG3</accession>
<gene>
    <name evidence="3" type="ORF">H8S09_09775</name>
</gene>
<proteinExistence type="predicted"/>
<dbReference type="Pfam" id="PF14581">
    <property type="entry name" value="SseB_C"/>
    <property type="match status" value="1"/>
</dbReference>
<dbReference type="InterPro" id="IPR027945">
    <property type="entry name" value="SseB_C"/>
</dbReference>
<feature type="domain" description="SseB protein N-terminal" evidence="1">
    <location>
        <begin position="13"/>
        <end position="138"/>
    </location>
</feature>